<dbReference type="OrthoDB" id="10249433at2759"/>
<dbReference type="VEuPathDB" id="TrichDB:TVAG_292600"/>
<accession>A2F0D2</accession>
<dbReference type="Pfam" id="PF12146">
    <property type="entry name" value="Hydrolase_4"/>
    <property type="match status" value="1"/>
</dbReference>
<feature type="compositionally biased region" description="Polar residues" evidence="1">
    <location>
        <begin position="317"/>
        <end position="340"/>
    </location>
</feature>
<evidence type="ECO:0000313" key="3">
    <source>
        <dbReference type="EMBL" id="EAY01627.1"/>
    </source>
</evidence>
<gene>
    <name evidence="3" type="ORF">TVAG_292600</name>
</gene>
<dbReference type="eggNOG" id="KOG1552">
    <property type="taxonomic scope" value="Eukaryota"/>
</dbReference>
<sequence>MNMSISEIKEKAIGAIIRPPRREYDISDLPLKIASNNLYFSRHPINFRNQNKEKIVGSLYFMEGIDPMGGIPCVLYLHGNASSQMEGQFLVPNLCPYGIAVYCFDFAGCGNSSGEYISLGYYEQRDVEMILQNLMSSYRFTKFVLWGRSMGAATAILTNHPNLVGRVVDSTFTSIYDVSYAIASSMGVPGLVIGPAIWYLRSCINNLAKFDIYDVVPLEAAKKGMDVPMIMGHATDDEFVPFAQGQAVFEAYNGSKKEFVILTGGHNGRRTNEWISRACRLCLRVFGMNPSQYKYKLFTGFDSSENDPHYKSFMDMINSQKAPNQEETPAQENPQDPEQK</sequence>
<evidence type="ECO:0000313" key="4">
    <source>
        <dbReference type="Proteomes" id="UP000001542"/>
    </source>
</evidence>
<dbReference type="FunCoup" id="A2F0D2">
    <property type="interactions" value="191"/>
</dbReference>
<dbReference type="InterPro" id="IPR022742">
    <property type="entry name" value="Hydrolase_4"/>
</dbReference>
<dbReference type="PANTHER" id="PTHR43358">
    <property type="entry name" value="ALPHA/BETA-HYDROLASE"/>
    <property type="match status" value="1"/>
</dbReference>
<keyword evidence="4" id="KW-1185">Reference proteome</keyword>
<dbReference type="SMR" id="A2F0D2"/>
<feature type="region of interest" description="Disordered" evidence="1">
    <location>
        <begin position="315"/>
        <end position="340"/>
    </location>
</feature>
<dbReference type="AlphaFoldDB" id="A2F0D2"/>
<dbReference type="SUPFAM" id="SSF53474">
    <property type="entry name" value="alpha/beta-Hydrolases"/>
    <property type="match status" value="1"/>
</dbReference>
<proteinExistence type="predicted"/>
<dbReference type="EMBL" id="DS113561">
    <property type="protein sequence ID" value="EAY01627.1"/>
    <property type="molecule type" value="Genomic_DNA"/>
</dbReference>
<dbReference type="InParanoid" id="A2F0D2"/>
<dbReference type="OMA" id="MNQPFTA"/>
<dbReference type="KEGG" id="tva:4759454"/>
<dbReference type="Gene3D" id="3.40.50.1820">
    <property type="entry name" value="alpha/beta hydrolase"/>
    <property type="match status" value="1"/>
</dbReference>
<dbReference type="Proteomes" id="UP000001542">
    <property type="component" value="Unassembled WGS sequence"/>
</dbReference>
<protein>
    <recommendedName>
        <fullName evidence="2">Serine aminopeptidase S33 domain-containing protein</fullName>
    </recommendedName>
</protein>
<dbReference type="STRING" id="5722.A2F0D2"/>
<dbReference type="RefSeq" id="XP_001330359.1">
    <property type="nucleotide sequence ID" value="XM_001330324.1"/>
</dbReference>
<dbReference type="PANTHER" id="PTHR43358:SF4">
    <property type="entry name" value="ALPHA_BETA HYDROLASE FOLD-1 DOMAIN-CONTAINING PROTEIN"/>
    <property type="match status" value="1"/>
</dbReference>
<name>A2F0D2_TRIV3</name>
<dbReference type="InterPro" id="IPR052920">
    <property type="entry name" value="DNA-binding_regulatory"/>
</dbReference>
<evidence type="ECO:0000259" key="2">
    <source>
        <dbReference type="Pfam" id="PF12146"/>
    </source>
</evidence>
<dbReference type="InterPro" id="IPR029058">
    <property type="entry name" value="AB_hydrolase_fold"/>
</dbReference>
<dbReference type="VEuPathDB" id="TrichDB:TVAGG3_0216460"/>
<reference evidence="3" key="1">
    <citation type="submission" date="2006-10" db="EMBL/GenBank/DDBJ databases">
        <authorList>
            <person name="Amadeo P."/>
            <person name="Zhao Q."/>
            <person name="Wortman J."/>
            <person name="Fraser-Liggett C."/>
            <person name="Carlton J."/>
        </authorList>
    </citation>
    <scope>NUCLEOTIDE SEQUENCE</scope>
    <source>
        <strain evidence="3">G3</strain>
    </source>
</reference>
<feature type="domain" description="Serine aminopeptidase S33" evidence="2">
    <location>
        <begin position="74"/>
        <end position="158"/>
    </location>
</feature>
<evidence type="ECO:0000256" key="1">
    <source>
        <dbReference type="SAM" id="MobiDB-lite"/>
    </source>
</evidence>
<reference evidence="3" key="2">
    <citation type="journal article" date="2007" name="Science">
        <title>Draft genome sequence of the sexually transmitted pathogen Trichomonas vaginalis.</title>
        <authorList>
            <person name="Carlton J.M."/>
            <person name="Hirt R.P."/>
            <person name="Silva J.C."/>
            <person name="Delcher A.L."/>
            <person name="Schatz M."/>
            <person name="Zhao Q."/>
            <person name="Wortman J.R."/>
            <person name="Bidwell S.L."/>
            <person name="Alsmark U.C.M."/>
            <person name="Besteiro S."/>
            <person name="Sicheritz-Ponten T."/>
            <person name="Noel C.J."/>
            <person name="Dacks J.B."/>
            <person name="Foster P.G."/>
            <person name="Simillion C."/>
            <person name="Van de Peer Y."/>
            <person name="Miranda-Saavedra D."/>
            <person name="Barton G.J."/>
            <person name="Westrop G.D."/>
            <person name="Mueller S."/>
            <person name="Dessi D."/>
            <person name="Fiori P.L."/>
            <person name="Ren Q."/>
            <person name="Paulsen I."/>
            <person name="Zhang H."/>
            <person name="Bastida-Corcuera F.D."/>
            <person name="Simoes-Barbosa A."/>
            <person name="Brown M.T."/>
            <person name="Hayes R.D."/>
            <person name="Mukherjee M."/>
            <person name="Okumura C.Y."/>
            <person name="Schneider R."/>
            <person name="Smith A.J."/>
            <person name="Vanacova S."/>
            <person name="Villalvazo M."/>
            <person name="Haas B.J."/>
            <person name="Pertea M."/>
            <person name="Feldblyum T.V."/>
            <person name="Utterback T.R."/>
            <person name="Shu C.L."/>
            <person name="Osoegawa K."/>
            <person name="de Jong P.J."/>
            <person name="Hrdy I."/>
            <person name="Horvathova L."/>
            <person name="Zubacova Z."/>
            <person name="Dolezal P."/>
            <person name="Malik S.B."/>
            <person name="Logsdon J.M. Jr."/>
            <person name="Henze K."/>
            <person name="Gupta A."/>
            <person name="Wang C.C."/>
            <person name="Dunne R.L."/>
            <person name="Upcroft J.A."/>
            <person name="Upcroft P."/>
            <person name="White O."/>
            <person name="Salzberg S.L."/>
            <person name="Tang P."/>
            <person name="Chiu C.-H."/>
            <person name="Lee Y.-S."/>
            <person name="Embley T.M."/>
            <person name="Coombs G.H."/>
            <person name="Mottram J.C."/>
            <person name="Tachezy J."/>
            <person name="Fraser-Liggett C.M."/>
            <person name="Johnson P.J."/>
        </authorList>
    </citation>
    <scope>NUCLEOTIDE SEQUENCE [LARGE SCALE GENOMIC DNA]</scope>
    <source>
        <strain evidence="3">G3</strain>
    </source>
</reference>
<organism evidence="3 4">
    <name type="scientific">Trichomonas vaginalis (strain ATCC PRA-98 / G3)</name>
    <dbReference type="NCBI Taxonomy" id="412133"/>
    <lineage>
        <taxon>Eukaryota</taxon>
        <taxon>Metamonada</taxon>
        <taxon>Parabasalia</taxon>
        <taxon>Trichomonadida</taxon>
        <taxon>Trichomonadidae</taxon>
        <taxon>Trichomonas</taxon>
    </lineage>
</organism>